<comment type="caution">
    <text evidence="1">The sequence shown here is derived from an EMBL/GenBank/DDBJ whole genome shotgun (WGS) entry which is preliminary data.</text>
</comment>
<evidence type="ECO:0000313" key="2">
    <source>
        <dbReference type="Proteomes" id="UP000261031"/>
    </source>
</evidence>
<organism evidence="1 2">
    <name type="scientific">Bifidobacterium pseudocatenulatum</name>
    <dbReference type="NCBI Taxonomy" id="28026"/>
    <lineage>
        <taxon>Bacteria</taxon>
        <taxon>Bacillati</taxon>
        <taxon>Actinomycetota</taxon>
        <taxon>Actinomycetes</taxon>
        <taxon>Bifidobacteriales</taxon>
        <taxon>Bifidobacteriaceae</taxon>
        <taxon>Bifidobacterium</taxon>
    </lineage>
</organism>
<dbReference type="AlphaFoldDB" id="A0A3E5HHW2"/>
<dbReference type="RefSeq" id="WP_117612395.1">
    <property type="nucleotide sequence ID" value="NZ_JAQEVG010000008.1"/>
</dbReference>
<reference evidence="1 2" key="1">
    <citation type="submission" date="2018-08" db="EMBL/GenBank/DDBJ databases">
        <title>A genome reference for cultivated species of the human gut microbiota.</title>
        <authorList>
            <person name="Zou Y."/>
            <person name="Xue W."/>
            <person name="Luo G."/>
        </authorList>
    </citation>
    <scope>NUCLEOTIDE SEQUENCE [LARGE SCALE GENOMIC DNA]</scope>
    <source>
        <strain evidence="1 2">OF05-12</strain>
    </source>
</reference>
<gene>
    <name evidence="1" type="ORF">DXA79_09190</name>
</gene>
<dbReference type="EMBL" id="QSWD01000007">
    <property type="protein sequence ID" value="RGP01418.1"/>
    <property type="molecule type" value="Genomic_DNA"/>
</dbReference>
<dbReference type="Proteomes" id="UP000261031">
    <property type="component" value="Unassembled WGS sequence"/>
</dbReference>
<name>A0A3E5HHW2_BIFPS</name>
<accession>A0A3E5HHW2</accession>
<sequence>MQQCFMFIDTGNGTGWTPVNDSTKDVAALDSFTIDWGSDGIDEQPEPAVMSFTLRDRTGRLAGQALTLAGMKVVVQFSNQPRWMDLTPAMGCWRDLRIPIDSLHKMYSPDSPDSPDSPSETMFAGSVSTGGSIEPASDGGWLLKLSATSRMAIWKRLQSQGPTDTAAKWNGAHWIGTPSARLKEMNRRASAQGAPEAQLDGLALPSSVAPYTSSDHPSQLDLLHRLTAGPRLPQWHEVYDGAASTLRPLFLADPIAVHLSTDGRLKVLTDGETRYALSAADIEASTDLSITEPLTQVVINAKRVKSDNGKLSFDDVEITMGDQDRLPPRLTAMQKSLTIDSDMLAVDDSGGVWNSGGTSNVSDTDRANIAQWLESHDLRMVQETVTFNSTRLDPARLPWLYKASPSGPFIIVKAKSSALTGSDGRPSFTGPITTIGGTLSYRWRSGKPTLTQEATLAALRPLLTEQITWADLPTLSWQQLDLHICDLSMIQIIDTSSPTAEKEGTQ</sequence>
<evidence type="ECO:0000313" key="1">
    <source>
        <dbReference type="EMBL" id="RGP01418.1"/>
    </source>
</evidence>
<proteinExistence type="predicted"/>
<protein>
    <submittedName>
        <fullName evidence="1">Uncharacterized protein</fullName>
    </submittedName>
</protein>